<dbReference type="GO" id="GO:0010043">
    <property type="term" value="P:response to zinc ion"/>
    <property type="evidence" value="ECO:0007669"/>
    <property type="project" value="TreeGrafter"/>
</dbReference>
<name>A0A095Z962_9BURK</name>
<feature type="transmembrane region" description="Helical" evidence="7">
    <location>
        <begin position="254"/>
        <end position="276"/>
    </location>
</feature>
<organism evidence="8 9">
    <name type="scientific">Oligella urethralis DNF00040</name>
    <dbReference type="NCBI Taxonomy" id="1401065"/>
    <lineage>
        <taxon>Bacteria</taxon>
        <taxon>Pseudomonadati</taxon>
        <taxon>Pseudomonadota</taxon>
        <taxon>Betaproteobacteria</taxon>
        <taxon>Burkholderiales</taxon>
        <taxon>Alcaligenaceae</taxon>
        <taxon>Oligella</taxon>
    </lineage>
</organism>
<comment type="caution">
    <text evidence="8">The sequence shown here is derived from an EMBL/GenBank/DDBJ whole genome shotgun (WGS) entry which is preliminary data.</text>
</comment>
<comment type="subcellular location">
    <subcellularLocation>
        <location evidence="6">Cell membrane</location>
        <topology evidence="6">Multi-pass membrane protein</topology>
    </subcellularLocation>
    <subcellularLocation>
        <location evidence="1">Membrane</location>
        <topology evidence="1">Multi-pass membrane protein</topology>
    </subcellularLocation>
</comment>
<feature type="transmembrane region" description="Helical" evidence="7">
    <location>
        <begin position="68"/>
        <end position="88"/>
    </location>
</feature>
<evidence type="ECO:0000256" key="2">
    <source>
        <dbReference type="ARBA" id="ARBA00008034"/>
    </source>
</evidence>
<feature type="transmembrane region" description="Helical" evidence="7">
    <location>
        <begin position="203"/>
        <end position="220"/>
    </location>
</feature>
<keyword evidence="4 7" id="KW-1133">Transmembrane helix</keyword>
<keyword evidence="5 7" id="KW-0472">Membrane</keyword>
<evidence type="ECO:0000256" key="1">
    <source>
        <dbReference type="ARBA" id="ARBA00004141"/>
    </source>
</evidence>
<dbReference type="Gene3D" id="1.10.3470.10">
    <property type="entry name" value="ABC transporter involved in vitamin B12 uptake, BtuC"/>
    <property type="match status" value="1"/>
</dbReference>
<dbReference type="Proteomes" id="UP000029629">
    <property type="component" value="Unassembled WGS sequence"/>
</dbReference>
<keyword evidence="6" id="KW-0813">Transport</keyword>
<accession>A0A095Z962</accession>
<dbReference type="RefSeq" id="WP_036558868.1">
    <property type="nucleotide sequence ID" value="NZ_JRNI01000019.1"/>
</dbReference>
<dbReference type="InterPro" id="IPR001626">
    <property type="entry name" value="ABC_TroCD"/>
</dbReference>
<reference evidence="8 9" key="1">
    <citation type="submission" date="2014-07" db="EMBL/GenBank/DDBJ databases">
        <authorList>
            <person name="McCorrison J."/>
            <person name="Sanka R."/>
            <person name="Torralba M."/>
            <person name="Gillis M."/>
            <person name="Haft D.H."/>
            <person name="Methe B."/>
            <person name="Sutton G."/>
            <person name="Nelson K.E."/>
        </authorList>
    </citation>
    <scope>NUCLEOTIDE SEQUENCE [LARGE SCALE GENOMIC DNA]</scope>
    <source>
        <strain evidence="8 9">DNF00040</strain>
    </source>
</reference>
<feature type="transmembrane region" description="Helical" evidence="7">
    <location>
        <begin position="139"/>
        <end position="158"/>
    </location>
</feature>
<evidence type="ECO:0000256" key="3">
    <source>
        <dbReference type="ARBA" id="ARBA00022692"/>
    </source>
</evidence>
<dbReference type="SUPFAM" id="SSF81345">
    <property type="entry name" value="ABC transporter involved in vitamin B12 uptake, BtuC"/>
    <property type="match status" value="1"/>
</dbReference>
<sequence length="282" mass="30650">MYELLVQPFVEFAFMRRALFGAIFLSMIAAPLGIFLILRRLSLVSDAMTHAILPGVALGFFWAGNSMLAMLLGGLITGFVVALMAGFISRHTSLKEDAGFAAFYLISLGLGVFLISVRGTNVDLMHVLFGSILSISDESLFTTMCVSSVSILILALIYRPLVLDCFDPVFLRVELGRRSWVFSVFIVLLVVNLVAGFQILGTLMVVGVVILPAITARFLGRTLGFQLIIAPLVGVFCQYVGLVISYAYDLPTSASIILINGIVTVLAMLFGPYGSVRKRYQA</sequence>
<keyword evidence="9" id="KW-1185">Reference proteome</keyword>
<evidence type="ECO:0000256" key="5">
    <source>
        <dbReference type="ARBA" id="ARBA00023136"/>
    </source>
</evidence>
<dbReference type="PANTHER" id="PTHR30477:SF13">
    <property type="entry name" value="IRON TRANSPORT SYSTEM MEMBRANE PROTEIN HI_0360-RELATED"/>
    <property type="match status" value="1"/>
</dbReference>
<comment type="similarity">
    <text evidence="2 6">Belongs to the ABC-3 integral membrane protein family.</text>
</comment>
<dbReference type="AlphaFoldDB" id="A0A095Z962"/>
<gene>
    <name evidence="8" type="ORF">HMPREF2130_05510</name>
</gene>
<feature type="transmembrane region" description="Helical" evidence="7">
    <location>
        <begin position="100"/>
        <end position="119"/>
    </location>
</feature>
<dbReference type="OrthoDB" id="9804300at2"/>
<dbReference type="EMBL" id="JRNI01000019">
    <property type="protein sequence ID" value="KGF30876.1"/>
    <property type="molecule type" value="Genomic_DNA"/>
</dbReference>
<dbReference type="Pfam" id="PF00950">
    <property type="entry name" value="ABC-3"/>
    <property type="match status" value="1"/>
</dbReference>
<dbReference type="GO" id="GO:0055085">
    <property type="term" value="P:transmembrane transport"/>
    <property type="evidence" value="ECO:0007669"/>
    <property type="project" value="InterPro"/>
</dbReference>
<dbReference type="InterPro" id="IPR037294">
    <property type="entry name" value="ABC_BtuC-like"/>
</dbReference>
<dbReference type="GO" id="GO:0043190">
    <property type="term" value="C:ATP-binding cassette (ABC) transporter complex"/>
    <property type="evidence" value="ECO:0007669"/>
    <property type="project" value="InterPro"/>
</dbReference>
<protein>
    <submittedName>
        <fullName evidence="8">Iron ABC transporter</fullName>
    </submittedName>
</protein>
<feature type="transmembrane region" description="Helical" evidence="7">
    <location>
        <begin position="179"/>
        <end position="197"/>
    </location>
</feature>
<evidence type="ECO:0000256" key="4">
    <source>
        <dbReference type="ARBA" id="ARBA00022989"/>
    </source>
</evidence>
<proteinExistence type="inferred from homology"/>
<feature type="transmembrane region" description="Helical" evidence="7">
    <location>
        <begin position="18"/>
        <end position="38"/>
    </location>
</feature>
<evidence type="ECO:0000256" key="6">
    <source>
        <dbReference type="RuleBase" id="RU003943"/>
    </source>
</evidence>
<evidence type="ECO:0000256" key="7">
    <source>
        <dbReference type="SAM" id="Phobius"/>
    </source>
</evidence>
<dbReference type="PANTHER" id="PTHR30477">
    <property type="entry name" value="ABC-TRANSPORTER METAL-BINDING PROTEIN"/>
    <property type="match status" value="1"/>
</dbReference>
<evidence type="ECO:0000313" key="9">
    <source>
        <dbReference type="Proteomes" id="UP000029629"/>
    </source>
</evidence>
<evidence type="ECO:0000313" key="8">
    <source>
        <dbReference type="EMBL" id="KGF30876.1"/>
    </source>
</evidence>
<dbReference type="eggNOG" id="COG1108">
    <property type="taxonomic scope" value="Bacteria"/>
</dbReference>
<keyword evidence="3 6" id="KW-0812">Transmembrane</keyword>
<feature type="transmembrane region" description="Helical" evidence="7">
    <location>
        <begin position="227"/>
        <end position="248"/>
    </location>
</feature>